<name>A0A550C669_9AGAR</name>
<protein>
    <submittedName>
        <fullName evidence="2">Uncharacterized protein</fullName>
    </submittedName>
</protein>
<feature type="compositionally biased region" description="Basic residues" evidence="1">
    <location>
        <begin position="36"/>
        <end position="47"/>
    </location>
</feature>
<dbReference type="EMBL" id="VDMD01000023">
    <property type="protein sequence ID" value="TRM60287.1"/>
    <property type="molecule type" value="Genomic_DNA"/>
</dbReference>
<feature type="compositionally biased region" description="Polar residues" evidence="1">
    <location>
        <begin position="48"/>
        <end position="64"/>
    </location>
</feature>
<feature type="compositionally biased region" description="Basic and acidic residues" evidence="1">
    <location>
        <begin position="301"/>
        <end position="311"/>
    </location>
</feature>
<evidence type="ECO:0000313" key="3">
    <source>
        <dbReference type="Proteomes" id="UP000320762"/>
    </source>
</evidence>
<feature type="region of interest" description="Disordered" evidence="1">
    <location>
        <begin position="1"/>
        <end position="128"/>
    </location>
</feature>
<feature type="compositionally biased region" description="Low complexity" evidence="1">
    <location>
        <begin position="23"/>
        <end position="33"/>
    </location>
</feature>
<gene>
    <name evidence="2" type="ORF">BD626DRAFT_138459</name>
</gene>
<accession>A0A550C669</accession>
<dbReference type="OrthoDB" id="2981029at2759"/>
<feature type="compositionally biased region" description="Polar residues" evidence="1">
    <location>
        <begin position="244"/>
        <end position="261"/>
    </location>
</feature>
<organism evidence="2 3">
    <name type="scientific">Schizophyllum amplum</name>
    <dbReference type="NCBI Taxonomy" id="97359"/>
    <lineage>
        <taxon>Eukaryota</taxon>
        <taxon>Fungi</taxon>
        <taxon>Dikarya</taxon>
        <taxon>Basidiomycota</taxon>
        <taxon>Agaricomycotina</taxon>
        <taxon>Agaricomycetes</taxon>
        <taxon>Agaricomycetidae</taxon>
        <taxon>Agaricales</taxon>
        <taxon>Schizophyllaceae</taxon>
        <taxon>Schizophyllum</taxon>
    </lineage>
</organism>
<feature type="compositionally biased region" description="Basic and acidic residues" evidence="1">
    <location>
        <begin position="94"/>
        <end position="103"/>
    </location>
</feature>
<feature type="compositionally biased region" description="Basic and acidic residues" evidence="1">
    <location>
        <begin position="1"/>
        <end position="10"/>
    </location>
</feature>
<sequence>MPTKAEERSRRGPLLALFTSWVTPSKSSPTSDSPTRKCKTAHHRRPRTTSLEKGSPSSGWTNGRSRADSGNAMPARVPLPSPAKAPATVASRTGRSDRGHLDGAFRGPDSNAATYGASSARRPLPPMPSALSSTTLAYGIPRVSLDTRSGASEVWQNDLAAYPPNRPPPPSAAIPIHAPRHAKSQSDLGAVHQQQKAAFTAQDPKSSYVRRVPVPPLPRELAAQLPPTNVRTEKPIALSVPRPGSSNGRQSSSGARPGSSNGRQSSSGARPGSAGGSRPGSAGRDGPRQNLPIGPSATSRPRPEMRPEMWHTRSHSTIGEQVEELPPLPVAQRVMPVPPQYLDHQDYQRPRTSSRAAEAPTKSSRPKRRHLAVRPATADDTSRKKRSTRGEWNLDDIEEVRRRLRELR</sequence>
<feature type="region of interest" description="Disordered" evidence="1">
    <location>
        <begin position="156"/>
        <end position="396"/>
    </location>
</feature>
<evidence type="ECO:0000313" key="2">
    <source>
        <dbReference type="EMBL" id="TRM60287.1"/>
    </source>
</evidence>
<reference evidence="2 3" key="1">
    <citation type="journal article" date="2019" name="New Phytol.">
        <title>Comparative genomics reveals unique wood-decay strategies and fruiting body development in the Schizophyllaceae.</title>
        <authorList>
            <person name="Almasi E."/>
            <person name="Sahu N."/>
            <person name="Krizsan K."/>
            <person name="Balint B."/>
            <person name="Kovacs G.M."/>
            <person name="Kiss B."/>
            <person name="Cseklye J."/>
            <person name="Drula E."/>
            <person name="Henrissat B."/>
            <person name="Nagy I."/>
            <person name="Chovatia M."/>
            <person name="Adam C."/>
            <person name="LaButti K."/>
            <person name="Lipzen A."/>
            <person name="Riley R."/>
            <person name="Grigoriev I.V."/>
            <person name="Nagy L.G."/>
        </authorList>
    </citation>
    <scope>NUCLEOTIDE SEQUENCE [LARGE SCALE GENOMIC DNA]</scope>
    <source>
        <strain evidence="2 3">NL-1724</strain>
    </source>
</reference>
<keyword evidence="3" id="KW-1185">Reference proteome</keyword>
<dbReference type="AlphaFoldDB" id="A0A550C669"/>
<evidence type="ECO:0000256" key="1">
    <source>
        <dbReference type="SAM" id="MobiDB-lite"/>
    </source>
</evidence>
<proteinExistence type="predicted"/>
<comment type="caution">
    <text evidence="2">The sequence shown here is derived from an EMBL/GenBank/DDBJ whole genome shotgun (WGS) entry which is preliminary data.</text>
</comment>
<dbReference type="Proteomes" id="UP000320762">
    <property type="component" value="Unassembled WGS sequence"/>
</dbReference>
<feature type="compositionally biased region" description="Low complexity" evidence="1">
    <location>
        <begin position="262"/>
        <end position="272"/>
    </location>
</feature>